<evidence type="ECO:0000313" key="1">
    <source>
        <dbReference type="EMBL" id="CAI9285142.1"/>
    </source>
</evidence>
<dbReference type="Proteomes" id="UP001177003">
    <property type="component" value="Chromosome 5"/>
</dbReference>
<evidence type="ECO:0000313" key="2">
    <source>
        <dbReference type="Proteomes" id="UP001177003"/>
    </source>
</evidence>
<name>A0AA35Z4C7_LACSI</name>
<protein>
    <submittedName>
        <fullName evidence="1">Uncharacterized protein</fullName>
    </submittedName>
</protein>
<sequence length="135" mass="15070">MSKEVDKFEQSYLSLHGKIDVVSKTIRKLLENYTSFSTKDSQVFTKMEEFVGSLKESILKMDTCHIYYVSQESLSHMISSFKSNLKAELAPRLKLVNLMPTDAPPIKIVMQGGKKGVGSSEDPTHGKVVGKVIKT</sequence>
<gene>
    <name evidence="1" type="ORF">LSALG_LOCUS24630</name>
</gene>
<organism evidence="1 2">
    <name type="scientific">Lactuca saligna</name>
    <name type="common">Willowleaf lettuce</name>
    <dbReference type="NCBI Taxonomy" id="75948"/>
    <lineage>
        <taxon>Eukaryota</taxon>
        <taxon>Viridiplantae</taxon>
        <taxon>Streptophyta</taxon>
        <taxon>Embryophyta</taxon>
        <taxon>Tracheophyta</taxon>
        <taxon>Spermatophyta</taxon>
        <taxon>Magnoliopsida</taxon>
        <taxon>eudicotyledons</taxon>
        <taxon>Gunneridae</taxon>
        <taxon>Pentapetalae</taxon>
        <taxon>asterids</taxon>
        <taxon>campanulids</taxon>
        <taxon>Asterales</taxon>
        <taxon>Asteraceae</taxon>
        <taxon>Cichorioideae</taxon>
        <taxon>Cichorieae</taxon>
        <taxon>Lactucinae</taxon>
        <taxon>Lactuca</taxon>
    </lineage>
</organism>
<dbReference type="EMBL" id="OX465081">
    <property type="protein sequence ID" value="CAI9285142.1"/>
    <property type="molecule type" value="Genomic_DNA"/>
</dbReference>
<keyword evidence="2" id="KW-1185">Reference proteome</keyword>
<proteinExistence type="predicted"/>
<reference evidence="1" key="1">
    <citation type="submission" date="2023-04" db="EMBL/GenBank/DDBJ databases">
        <authorList>
            <person name="Vijverberg K."/>
            <person name="Xiong W."/>
            <person name="Schranz E."/>
        </authorList>
    </citation>
    <scope>NUCLEOTIDE SEQUENCE</scope>
</reference>
<dbReference type="AlphaFoldDB" id="A0AA35Z4C7"/>
<accession>A0AA35Z4C7</accession>